<name>A0A091D357_FUKDA</name>
<feature type="signal peptide" evidence="5">
    <location>
        <begin position="1"/>
        <end position="22"/>
    </location>
</feature>
<dbReference type="PROSITE" id="PS50853">
    <property type="entry name" value="FN3"/>
    <property type="match status" value="1"/>
</dbReference>
<feature type="domain" description="Fibronectin type-III" evidence="6">
    <location>
        <begin position="107"/>
        <end position="204"/>
    </location>
</feature>
<dbReference type="GO" id="GO:0016020">
    <property type="term" value="C:membrane"/>
    <property type="evidence" value="ECO:0007669"/>
    <property type="project" value="InterPro"/>
</dbReference>
<keyword evidence="2" id="KW-0325">Glycoprotein</keyword>
<dbReference type="InterPro" id="IPR003530">
    <property type="entry name" value="Hematopoietin_rcpt_L_F3_CS"/>
</dbReference>
<dbReference type="InterPro" id="IPR003961">
    <property type="entry name" value="FN3_dom"/>
</dbReference>
<dbReference type="EMBL" id="KN123483">
    <property type="protein sequence ID" value="KFO24943.1"/>
    <property type="molecule type" value="Genomic_DNA"/>
</dbReference>
<evidence type="ECO:0000256" key="1">
    <source>
        <dbReference type="ARBA" id="ARBA00022729"/>
    </source>
</evidence>
<keyword evidence="4" id="KW-1133">Transmembrane helix</keyword>
<feature type="compositionally biased region" description="Polar residues" evidence="3">
    <location>
        <begin position="181"/>
        <end position="194"/>
    </location>
</feature>
<keyword evidence="1 5" id="KW-0732">Signal</keyword>
<dbReference type="Proteomes" id="UP000028990">
    <property type="component" value="Unassembled WGS sequence"/>
</dbReference>
<reference evidence="7 8" key="1">
    <citation type="submission" date="2013-11" db="EMBL/GenBank/DDBJ databases">
        <title>The Damaraland mole rat (Fukomys damarensis) genome and evolution of African mole rats.</title>
        <authorList>
            <person name="Gladyshev V.N."/>
            <person name="Fang X."/>
        </authorList>
    </citation>
    <scope>NUCLEOTIDE SEQUENCE [LARGE SCALE GENOMIC DNA]</scope>
    <source>
        <tissue evidence="7">Liver</tissue>
    </source>
</reference>
<feature type="transmembrane region" description="Helical" evidence="4">
    <location>
        <begin position="207"/>
        <end position="229"/>
    </location>
</feature>
<keyword evidence="4" id="KW-0472">Membrane</keyword>
<protein>
    <submittedName>
        <fullName evidence="7">Interleukin-6 receptor subunit alpha</fullName>
    </submittedName>
</protein>
<dbReference type="AlphaFoldDB" id="A0A091D357"/>
<evidence type="ECO:0000256" key="4">
    <source>
        <dbReference type="SAM" id="Phobius"/>
    </source>
</evidence>
<feature type="region of interest" description="Disordered" evidence="3">
    <location>
        <begin position="164"/>
        <end position="197"/>
    </location>
</feature>
<feature type="region of interest" description="Disordered" evidence="3">
    <location>
        <begin position="244"/>
        <end position="306"/>
    </location>
</feature>
<proteinExistence type="predicted"/>
<gene>
    <name evidence="7" type="ORF">H920_13745</name>
</gene>
<keyword evidence="8" id="KW-1185">Reference proteome</keyword>
<dbReference type="GO" id="GO:0004896">
    <property type="term" value="F:cytokine receptor activity"/>
    <property type="evidence" value="ECO:0007669"/>
    <property type="project" value="InterPro"/>
</dbReference>
<evidence type="ECO:0000259" key="6">
    <source>
        <dbReference type="PROSITE" id="PS50853"/>
    </source>
</evidence>
<evidence type="ECO:0000256" key="5">
    <source>
        <dbReference type="SAM" id="SignalP"/>
    </source>
</evidence>
<evidence type="ECO:0000256" key="3">
    <source>
        <dbReference type="SAM" id="MobiDB-lite"/>
    </source>
</evidence>
<sequence>MKAARSWDASLGLRGLLIAALAFPPHRQSGNGGQPPPSCVHSQTDPVEESQEPCLYSRESRKFLCQLPVPEGDTSTRMVSACVANSAGNRTSSNEAVQVTKILKPDPPANITVTAVAGHPQWLNVTWKDPCSWDSDFYRLHFELRYRAEQSRAFTTWLVGSSLRDGREPRPSPAVPHVTKVPTTDGENPSSPGATSLPVHVSSSAPLPAFLVAGGSLAFGSLLCIGLVLKFKRTWKPRALQECKPSVHPPRALGQPKPTLALAPLLSPPVSPSSLGSDNTSSQSRPDAKDPRSPYDVSNRDYFFPR</sequence>
<accession>A0A091D357</accession>
<evidence type="ECO:0000256" key="2">
    <source>
        <dbReference type="ARBA" id="ARBA00023180"/>
    </source>
</evidence>
<keyword evidence="4" id="KW-0812">Transmembrane</keyword>
<dbReference type="InterPro" id="IPR036116">
    <property type="entry name" value="FN3_sf"/>
</dbReference>
<feature type="chain" id="PRO_5001871281" evidence="5">
    <location>
        <begin position="23"/>
        <end position="306"/>
    </location>
</feature>
<dbReference type="PROSITE" id="PS01354">
    <property type="entry name" value="HEMATOPO_REC_L_F3"/>
    <property type="match status" value="1"/>
</dbReference>
<dbReference type="SUPFAM" id="SSF49265">
    <property type="entry name" value="Fibronectin type III"/>
    <property type="match status" value="2"/>
</dbReference>
<organism evidence="7 8">
    <name type="scientific">Fukomys damarensis</name>
    <name type="common">Damaraland mole rat</name>
    <name type="synonym">Cryptomys damarensis</name>
    <dbReference type="NCBI Taxonomy" id="885580"/>
    <lineage>
        <taxon>Eukaryota</taxon>
        <taxon>Metazoa</taxon>
        <taxon>Chordata</taxon>
        <taxon>Craniata</taxon>
        <taxon>Vertebrata</taxon>
        <taxon>Euteleostomi</taxon>
        <taxon>Mammalia</taxon>
        <taxon>Eutheria</taxon>
        <taxon>Euarchontoglires</taxon>
        <taxon>Glires</taxon>
        <taxon>Rodentia</taxon>
        <taxon>Hystricomorpha</taxon>
        <taxon>Bathyergidae</taxon>
        <taxon>Fukomys</taxon>
    </lineage>
</organism>
<feature type="region of interest" description="Disordered" evidence="3">
    <location>
        <begin position="27"/>
        <end position="46"/>
    </location>
</feature>
<evidence type="ECO:0000313" key="7">
    <source>
        <dbReference type="EMBL" id="KFO24943.1"/>
    </source>
</evidence>
<keyword evidence="7" id="KW-0675">Receptor</keyword>
<dbReference type="InterPro" id="IPR013783">
    <property type="entry name" value="Ig-like_fold"/>
</dbReference>
<dbReference type="Gene3D" id="2.60.40.10">
    <property type="entry name" value="Immunoglobulins"/>
    <property type="match status" value="2"/>
</dbReference>
<evidence type="ECO:0000313" key="8">
    <source>
        <dbReference type="Proteomes" id="UP000028990"/>
    </source>
</evidence>